<accession>A0A1A2EY86</accession>
<evidence type="ECO:0008006" key="6">
    <source>
        <dbReference type="Google" id="ProtNLM"/>
    </source>
</evidence>
<comment type="caution">
    <text evidence="4">The sequence shown here is derived from an EMBL/GenBank/DDBJ whole genome shotgun (WGS) entry which is preliminary data.</text>
</comment>
<keyword evidence="1 3" id="KW-0732">Signal</keyword>
<evidence type="ECO:0000313" key="4">
    <source>
        <dbReference type="EMBL" id="OBG09806.1"/>
    </source>
</evidence>
<protein>
    <recommendedName>
        <fullName evidence="6">DUF4352 domain-containing protein</fullName>
    </recommendedName>
</protein>
<feature type="chain" id="PRO_5038883178" description="DUF4352 domain-containing protein" evidence="3">
    <location>
        <begin position="23"/>
        <end position="188"/>
    </location>
</feature>
<feature type="region of interest" description="Disordered" evidence="2">
    <location>
        <begin position="23"/>
        <end position="54"/>
    </location>
</feature>
<name>A0A1A2EY86_MYCSD</name>
<feature type="signal peptide" evidence="3">
    <location>
        <begin position="1"/>
        <end position="22"/>
    </location>
</feature>
<reference evidence="5" key="1">
    <citation type="submission" date="2016-06" db="EMBL/GenBank/DDBJ databases">
        <authorList>
            <person name="Sutton G."/>
            <person name="Brinkac L."/>
            <person name="Sanka R."/>
            <person name="Adams M."/>
            <person name="Lau E."/>
            <person name="Mehaffy C."/>
            <person name="Tameris M."/>
            <person name="Hatherill M."/>
            <person name="Hanekom W."/>
            <person name="Mahomed H."/>
            <person name="Mcshane H."/>
        </authorList>
    </citation>
    <scope>NUCLEOTIDE SEQUENCE [LARGE SCALE GENOMIC DNA]</scope>
    <source>
        <strain evidence="5">852014-51077_SCH5608930-a</strain>
    </source>
</reference>
<feature type="compositionally biased region" description="Polar residues" evidence="2">
    <location>
        <begin position="35"/>
        <end position="48"/>
    </location>
</feature>
<evidence type="ECO:0000313" key="5">
    <source>
        <dbReference type="Proteomes" id="UP000093985"/>
    </source>
</evidence>
<dbReference type="EMBL" id="LZIN01000014">
    <property type="protein sequence ID" value="OBG09806.1"/>
    <property type="molecule type" value="Genomic_DNA"/>
</dbReference>
<dbReference type="OrthoDB" id="166023at2"/>
<dbReference type="AlphaFoldDB" id="A0A1A2EY86"/>
<sequence>MDPMRPVVALSVVALLSAGVSAACSGHTESPPAPSSTDVPVSTETTSAAPKATGHIGDTLTLTRADGSTIAVTLEGVINPATITPAGGDPGATYIATRLKIADPGTVDIDGDVNINVSVFGSDGQRYTPDLNNVSECTNFESGIFRLSPGESAIGCVVFALPQGVTPTKVKYAPSSGFAYDFGEWSLP</sequence>
<dbReference type="Proteomes" id="UP000093985">
    <property type="component" value="Unassembled WGS sequence"/>
</dbReference>
<evidence type="ECO:0000256" key="2">
    <source>
        <dbReference type="SAM" id="MobiDB-lite"/>
    </source>
</evidence>
<proteinExistence type="predicted"/>
<dbReference type="PROSITE" id="PS51257">
    <property type="entry name" value="PROKAR_LIPOPROTEIN"/>
    <property type="match status" value="1"/>
</dbReference>
<evidence type="ECO:0000256" key="3">
    <source>
        <dbReference type="SAM" id="SignalP"/>
    </source>
</evidence>
<dbReference type="Gene3D" id="2.60.40.1240">
    <property type="match status" value="1"/>
</dbReference>
<gene>
    <name evidence="4" type="ORF">A5771_21445</name>
</gene>
<organism evidence="4 5">
    <name type="scientific">Mycolicibacter sinensis (strain JDM601)</name>
    <name type="common">Mycobacterium sinense</name>
    <dbReference type="NCBI Taxonomy" id="875328"/>
    <lineage>
        <taxon>Bacteria</taxon>
        <taxon>Bacillati</taxon>
        <taxon>Actinomycetota</taxon>
        <taxon>Actinomycetes</taxon>
        <taxon>Mycobacteriales</taxon>
        <taxon>Mycobacteriaceae</taxon>
        <taxon>Mycolicibacter</taxon>
    </lineage>
</organism>
<dbReference type="InterPro" id="IPR029050">
    <property type="entry name" value="Immunoprotect_excell_Ig-like"/>
</dbReference>
<evidence type="ECO:0000256" key="1">
    <source>
        <dbReference type="ARBA" id="ARBA00022729"/>
    </source>
</evidence>